<keyword evidence="2" id="KW-0560">Oxidoreductase</keyword>
<comment type="caution">
    <text evidence="2">The sequence shown here is derived from an EMBL/GenBank/DDBJ whole genome shotgun (WGS) entry which is preliminary data.</text>
</comment>
<gene>
    <name evidence="2" type="ORF">CBM15_03620</name>
</gene>
<keyword evidence="1" id="KW-0472">Membrane</keyword>
<sequence length="340" mass="36931">MLLVFVIALIGALLFSALSFPIPWLIGPIFSVLVAQFFIKDRLRWPAALRNTGLVIVGVAIGQQFDFSLFSDFKSLLFFMVIVNVLLFAFCLGIAWVISRSTGLTFKTAVAANVPGGLSQLVLFAEEEGDVHLTAVTYFHIVRVLGVVLLIPFLVSGHVVGGASIPLTWDVWQVGLVILLAAVAVPLGRKLKLPVAHFLTPIIVVIGLKFFGIEAPTMPSDVLHIAQILIGAYIGLLLKPETLRLPLNVLIGGMASTVAMIILTYGTSLLIARYLDLSFATSFLSTAPGGLDQMGLLAAAVKADISVVTVFQLFRLLFIFLCVLPIIKWVYREREESVQQ</sequence>
<feature type="transmembrane region" description="Helical" evidence="1">
    <location>
        <begin position="76"/>
        <end position="98"/>
    </location>
</feature>
<feature type="transmembrane region" description="Helical" evidence="1">
    <location>
        <begin position="250"/>
        <end position="275"/>
    </location>
</feature>
<dbReference type="InterPro" id="IPR017516">
    <property type="entry name" value="AbrB_dup"/>
</dbReference>
<dbReference type="PANTHER" id="PTHR38457">
    <property type="entry name" value="REGULATOR ABRB-RELATED"/>
    <property type="match status" value="1"/>
</dbReference>
<reference evidence="2 3" key="1">
    <citation type="journal article" date="2017" name="Int. J. Syst. Evol. Microbiol.">
        <title>Solibacillus kalamii sp. nov., isolated from a high-efficiency particulate arrestance filter system used in the International Space Station.</title>
        <authorList>
            <person name="Checinska Sielaff A."/>
            <person name="Kumar R.M."/>
            <person name="Pal D."/>
            <person name="Mayilraj S."/>
            <person name="Venkateswaran K."/>
        </authorList>
    </citation>
    <scope>NUCLEOTIDE SEQUENCE [LARGE SCALE GENOMIC DNA]</scope>
    <source>
        <strain evidence="2 3">ISSFR-015</strain>
    </source>
</reference>
<keyword evidence="1" id="KW-0812">Transmembrane</keyword>
<protein>
    <submittedName>
        <fullName evidence="2">Ammonia monooxygenase</fullName>
    </submittedName>
</protein>
<feature type="transmembrane region" description="Helical" evidence="1">
    <location>
        <begin position="222"/>
        <end position="238"/>
    </location>
</feature>
<accession>A0ABX3ZMP1</accession>
<dbReference type="EMBL" id="NHNT01000001">
    <property type="protein sequence ID" value="OUZ40979.1"/>
    <property type="molecule type" value="Genomic_DNA"/>
</dbReference>
<feature type="transmembrane region" description="Helical" evidence="1">
    <location>
        <begin position="195"/>
        <end position="216"/>
    </location>
</feature>
<keyword evidence="3" id="KW-1185">Reference proteome</keyword>
<dbReference type="PANTHER" id="PTHR38457:SF1">
    <property type="entry name" value="REGULATOR ABRB-RELATED"/>
    <property type="match status" value="1"/>
</dbReference>
<evidence type="ECO:0000313" key="3">
    <source>
        <dbReference type="Proteomes" id="UP000196594"/>
    </source>
</evidence>
<dbReference type="RefSeq" id="WP_087615765.1">
    <property type="nucleotide sequence ID" value="NZ_JAFBEY010000002.1"/>
</dbReference>
<dbReference type="NCBIfam" id="TIGR03082">
    <property type="entry name" value="Gneg_AbrB_dup"/>
    <property type="match status" value="2"/>
</dbReference>
<organism evidence="2 3">
    <name type="scientific">Solibacillus kalamii</name>
    <dbReference type="NCBI Taxonomy" id="1748298"/>
    <lineage>
        <taxon>Bacteria</taxon>
        <taxon>Bacillati</taxon>
        <taxon>Bacillota</taxon>
        <taxon>Bacilli</taxon>
        <taxon>Bacillales</taxon>
        <taxon>Caryophanaceae</taxon>
        <taxon>Solibacillus</taxon>
    </lineage>
</organism>
<feature type="transmembrane region" description="Helical" evidence="1">
    <location>
        <begin position="171"/>
        <end position="188"/>
    </location>
</feature>
<dbReference type="GO" id="GO:0004497">
    <property type="term" value="F:monooxygenase activity"/>
    <property type="evidence" value="ECO:0007669"/>
    <property type="project" value="UniProtKB-KW"/>
</dbReference>
<dbReference type="Proteomes" id="UP000196594">
    <property type="component" value="Unassembled WGS sequence"/>
</dbReference>
<dbReference type="InterPro" id="IPR007820">
    <property type="entry name" value="AbrB_fam"/>
</dbReference>
<feature type="transmembrane region" description="Helical" evidence="1">
    <location>
        <begin position="313"/>
        <end position="331"/>
    </location>
</feature>
<evidence type="ECO:0000313" key="2">
    <source>
        <dbReference type="EMBL" id="OUZ40979.1"/>
    </source>
</evidence>
<name>A0ABX3ZMP1_9BACL</name>
<feature type="transmembrane region" description="Helical" evidence="1">
    <location>
        <begin position="144"/>
        <end position="165"/>
    </location>
</feature>
<dbReference type="Pfam" id="PF05145">
    <property type="entry name" value="AbrB"/>
    <property type="match status" value="1"/>
</dbReference>
<proteinExistence type="predicted"/>
<keyword evidence="1" id="KW-1133">Transmembrane helix</keyword>
<evidence type="ECO:0000256" key="1">
    <source>
        <dbReference type="SAM" id="Phobius"/>
    </source>
</evidence>
<keyword evidence="2" id="KW-0503">Monooxygenase</keyword>
<dbReference type="PIRSF" id="PIRSF038991">
    <property type="entry name" value="Protein_AbrB"/>
    <property type="match status" value="1"/>
</dbReference>